<evidence type="ECO:0000256" key="1">
    <source>
        <dbReference type="ARBA" id="ARBA00001974"/>
    </source>
</evidence>
<dbReference type="GO" id="GO:0071949">
    <property type="term" value="F:FAD binding"/>
    <property type="evidence" value="ECO:0007669"/>
    <property type="project" value="InterPro"/>
</dbReference>
<dbReference type="SUPFAM" id="SSF51905">
    <property type="entry name" value="FAD/NAD(P)-binding domain"/>
    <property type="match status" value="1"/>
</dbReference>
<dbReference type="Gene3D" id="3.40.30.120">
    <property type="match status" value="1"/>
</dbReference>
<reference evidence="6 7" key="1">
    <citation type="submission" date="2017-04" db="EMBL/GenBank/DDBJ databases">
        <title>Genome Sequence of the Model Brown-Rot Fungus Postia placenta SB12.</title>
        <authorList>
            <consortium name="DOE Joint Genome Institute"/>
            <person name="Gaskell J."/>
            <person name="Kersten P."/>
            <person name="Larrondo L.F."/>
            <person name="Canessa P."/>
            <person name="Martinez D."/>
            <person name="Hibbett D."/>
            <person name="Schmoll M."/>
            <person name="Kubicek C.P."/>
            <person name="Martinez A.T."/>
            <person name="Yadav J."/>
            <person name="Master E."/>
            <person name="Magnuson J.K."/>
            <person name="James T."/>
            <person name="Yaver D."/>
            <person name="Berka R."/>
            <person name="Labutti K."/>
            <person name="Lipzen A."/>
            <person name="Aerts A."/>
            <person name="Barry K."/>
            <person name="Henrissat B."/>
            <person name="Blanchette R."/>
            <person name="Grigoriev I."/>
            <person name="Cullen D."/>
        </authorList>
    </citation>
    <scope>NUCLEOTIDE SEQUENCE [LARGE SCALE GENOMIC DNA]</scope>
    <source>
        <strain evidence="6 7">MAD-698-R-SB12</strain>
    </source>
</reference>
<evidence type="ECO:0000313" key="7">
    <source>
        <dbReference type="Proteomes" id="UP000194127"/>
    </source>
</evidence>
<dbReference type="STRING" id="670580.A0A1X6MZX8"/>
<dbReference type="OrthoDB" id="2690153at2759"/>
<sequence>MATGAVTPVLIVGAGPSGLILALTLLMSGINVRIIDKDPEFHVGQRGVGIQPRTLELYNLLGVLQDVRATGLDMMPIRLYKFGGGIDSLKTFYVSPPVDATAAVPFPNPMLLGQNRAEAILRSHLEKYGCYVELGTELRTVVQNLDYVTAHVVRKDGDEEKTETIACRWMVGADGSHSAVRKQLRLAFGGEQRSEQSAVGEIEVQGLDVDFRVLLQYTPHLQLDTWQGDVATDGDSSPHIRMVDRLMEGRVFLAGDAAHVHSPAGGQGMNSSMQDGVNLGWKLALVEKGLAKPQILVTYDEERMPVLREMLKLTTDLLNKRTATRADGRGGELGLTNDDILKQLTINYRWSSIVLDERTPLVNPAVYDPYGLLAGTVVRAGDRAPDAPGMRDIRTNAKTSVFKIISASCHTVLLFSHDQAQIKAISAVLRKFPAHAIRSVVIYAKDGPTTPSASEDDTDLVLVDDEGYAYTGYQVCDARVTSIIVVRPDGVIGAIVLGVQGLETYLRLVFSAAAT</sequence>
<dbReference type="Gene3D" id="3.50.50.60">
    <property type="entry name" value="FAD/NAD(P)-binding domain"/>
    <property type="match status" value="2"/>
</dbReference>
<feature type="domain" description="FAD-binding" evidence="5">
    <location>
        <begin position="241"/>
        <end position="312"/>
    </location>
</feature>
<dbReference type="EMBL" id="KZ110598">
    <property type="protein sequence ID" value="OSX61776.1"/>
    <property type="molecule type" value="Genomic_DNA"/>
</dbReference>
<dbReference type="PANTHER" id="PTHR43004:SF19">
    <property type="entry name" value="BINDING MONOOXYGENASE, PUTATIVE (JCVI)-RELATED"/>
    <property type="match status" value="1"/>
</dbReference>
<dbReference type="InterPro" id="IPR002938">
    <property type="entry name" value="FAD-bd"/>
</dbReference>
<evidence type="ECO:0000256" key="4">
    <source>
        <dbReference type="ARBA" id="ARBA00023002"/>
    </source>
</evidence>
<keyword evidence="2" id="KW-0285">Flavoprotein</keyword>
<accession>A0A1X6MZX8</accession>
<evidence type="ECO:0000256" key="2">
    <source>
        <dbReference type="ARBA" id="ARBA00022630"/>
    </source>
</evidence>
<dbReference type="RefSeq" id="XP_024338570.1">
    <property type="nucleotide sequence ID" value="XM_024488877.1"/>
</dbReference>
<feature type="domain" description="FAD-binding" evidence="5">
    <location>
        <begin position="7"/>
        <end position="210"/>
    </location>
</feature>
<keyword evidence="3" id="KW-0274">FAD</keyword>
<dbReference type="GeneID" id="36333826"/>
<name>A0A1X6MZX8_9APHY</name>
<organism evidence="6 7">
    <name type="scientific">Postia placenta MAD-698-R-SB12</name>
    <dbReference type="NCBI Taxonomy" id="670580"/>
    <lineage>
        <taxon>Eukaryota</taxon>
        <taxon>Fungi</taxon>
        <taxon>Dikarya</taxon>
        <taxon>Basidiomycota</taxon>
        <taxon>Agaricomycotina</taxon>
        <taxon>Agaricomycetes</taxon>
        <taxon>Polyporales</taxon>
        <taxon>Adustoporiaceae</taxon>
        <taxon>Rhodonia</taxon>
    </lineage>
</organism>
<evidence type="ECO:0000256" key="3">
    <source>
        <dbReference type="ARBA" id="ARBA00022827"/>
    </source>
</evidence>
<dbReference type="Pfam" id="PF01494">
    <property type="entry name" value="FAD_binding_3"/>
    <property type="match status" value="2"/>
</dbReference>
<gene>
    <name evidence="6" type="ORF">POSPLADRAFT_1181836</name>
</gene>
<dbReference type="GO" id="GO:0016709">
    <property type="term" value="F:oxidoreductase activity, acting on paired donors, with incorporation or reduction of molecular oxygen, NAD(P)H as one donor, and incorporation of one atom of oxygen"/>
    <property type="evidence" value="ECO:0007669"/>
    <property type="project" value="UniProtKB-ARBA"/>
</dbReference>
<dbReference type="InterPro" id="IPR036188">
    <property type="entry name" value="FAD/NAD-bd_sf"/>
</dbReference>
<keyword evidence="7" id="KW-1185">Reference proteome</keyword>
<comment type="cofactor">
    <cofactor evidence="1">
        <name>FAD</name>
        <dbReference type="ChEBI" id="CHEBI:57692"/>
    </cofactor>
</comment>
<proteinExistence type="predicted"/>
<dbReference type="AlphaFoldDB" id="A0A1X6MZX8"/>
<keyword evidence="4" id="KW-0560">Oxidoreductase</keyword>
<evidence type="ECO:0000259" key="5">
    <source>
        <dbReference type="Pfam" id="PF01494"/>
    </source>
</evidence>
<protein>
    <recommendedName>
        <fullName evidence="5">FAD-binding domain-containing protein</fullName>
    </recommendedName>
</protein>
<dbReference type="PANTHER" id="PTHR43004">
    <property type="entry name" value="TRK SYSTEM POTASSIUM UPTAKE PROTEIN"/>
    <property type="match status" value="1"/>
</dbReference>
<dbReference type="Proteomes" id="UP000194127">
    <property type="component" value="Unassembled WGS sequence"/>
</dbReference>
<dbReference type="PRINTS" id="PR00420">
    <property type="entry name" value="RNGMNOXGNASE"/>
</dbReference>
<evidence type="ECO:0000313" key="6">
    <source>
        <dbReference type="EMBL" id="OSX61776.1"/>
    </source>
</evidence>
<dbReference type="InterPro" id="IPR050641">
    <property type="entry name" value="RIFMO-like"/>
</dbReference>